<evidence type="ECO:0000313" key="2">
    <source>
        <dbReference type="EMBL" id="BDD02427.1"/>
    </source>
</evidence>
<dbReference type="RefSeq" id="WP_338399643.1">
    <property type="nucleotide sequence ID" value="NZ_AP025302.1"/>
</dbReference>
<dbReference type="InterPro" id="IPR001736">
    <property type="entry name" value="PLipase_D/transphosphatidylase"/>
</dbReference>
<name>A0ABM7VN61_9BACT</name>
<sequence length="413" mass="46106">MELEFIGQGIEPGIGDTTGDVLLESFKKPGFTSFRAFVAFVSVSGITNLLDELNEFRKSGGKVKLFVGVDLHSTSKEALELLMDEGIETDIVYSPNNVIYHPKVYAFEGPDYSRVLVGSSNLTARGLFQSMEATVCVTVEKNKDREGDAFIQEVYDHYNKIIDGKHTSAKELSPELLDVLVANKVVLPEGENRAKQNKINKEYSKVPSGSNHELLKAFGKVKLSRPPKGYKKVIEKNEVEVGASEKVSINTEEIEIQTNSMWIETRKMTGGSMNQLDLSKKGKLKGVQIDGSISFFDVDPEDPNDTVNIDLELGGKNYKENPVQFRDGKKDNKNWRILLKGITDKGHKLTTISRNNLGYEGGFVNKILLFTRLQGNKYKLEILDKSDIEILKEHSTTWGFMGNETTGRAYGFT</sequence>
<dbReference type="SUPFAM" id="SSF56024">
    <property type="entry name" value="Phospholipase D/nuclease"/>
    <property type="match status" value="1"/>
</dbReference>
<dbReference type="Proteomes" id="UP001354989">
    <property type="component" value="Plasmid pPP10"/>
</dbReference>
<dbReference type="PROSITE" id="PS50035">
    <property type="entry name" value="PLD"/>
    <property type="match status" value="1"/>
</dbReference>
<dbReference type="Pfam" id="PF13091">
    <property type="entry name" value="PLDc_2"/>
    <property type="match status" value="1"/>
</dbReference>
<dbReference type="CDD" id="cd09117">
    <property type="entry name" value="PLDc_Bfil_DEXD_like"/>
    <property type="match status" value="1"/>
</dbReference>
<dbReference type="Gene3D" id="3.30.870.10">
    <property type="entry name" value="Endonuclease Chain A"/>
    <property type="match status" value="1"/>
</dbReference>
<evidence type="ECO:0000259" key="1">
    <source>
        <dbReference type="PROSITE" id="PS50035"/>
    </source>
</evidence>
<proteinExistence type="predicted"/>
<dbReference type="EMBL" id="AP025302">
    <property type="protein sequence ID" value="BDD02427.1"/>
    <property type="molecule type" value="Genomic_DNA"/>
</dbReference>
<geneLocation type="plasmid" evidence="2 3">
    <name>pPP10</name>
</geneLocation>
<evidence type="ECO:0000313" key="3">
    <source>
        <dbReference type="Proteomes" id="UP001354989"/>
    </source>
</evidence>
<accession>A0ABM7VN61</accession>
<dbReference type="InterPro" id="IPR025202">
    <property type="entry name" value="PLD-like_dom"/>
</dbReference>
<reference evidence="2 3" key="1">
    <citation type="submission" date="2021-12" db="EMBL/GenBank/DDBJ databases">
        <title>Genome sequencing of bacteria with rrn-lacking chromosome and rrn-plasmid.</title>
        <authorList>
            <person name="Anda M."/>
            <person name="Iwasaki W."/>
        </authorList>
    </citation>
    <scope>NUCLEOTIDE SEQUENCE [LARGE SCALE GENOMIC DNA]</scope>
    <source>
        <strain evidence="2 3">NBRC 101262</strain>
        <plasmid evidence="2 3">pPP10</plasmid>
    </source>
</reference>
<protein>
    <recommendedName>
        <fullName evidence="1">PLD phosphodiesterase domain-containing protein</fullName>
    </recommendedName>
</protein>
<keyword evidence="3" id="KW-1185">Reference proteome</keyword>
<keyword evidence="2" id="KW-0614">Plasmid</keyword>
<gene>
    <name evidence="2" type="ORF">PEPS_47070</name>
</gene>
<organism evidence="2 3">
    <name type="scientific">Persicobacter psychrovividus</name>
    <dbReference type="NCBI Taxonomy" id="387638"/>
    <lineage>
        <taxon>Bacteria</taxon>
        <taxon>Pseudomonadati</taxon>
        <taxon>Bacteroidota</taxon>
        <taxon>Cytophagia</taxon>
        <taxon>Cytophagales</taxon>
        <taxon>Persicobacteraceae</taxon>
        <taxon>Persicobacter</taxon>
    </lineage>
</organism>
<feature type="domain" description="PLD phosphodiesterase" evidence="1">
    <location>
        <begin position="96"/>
        <end position="126"/>
    </location>
</feature>